<dbReference type="STRING" id="490622.A0A395NV71"/>
<accession>A0A395NV71</accession>
<dbReference type="PANTHER" id="PTHR47338">
    <property type="entry name" value="ZN(II)2CYS6 TRANSCRIPTION FACTOR (EUROFUNG)-RELATED"/>
    <property type="match status" value="1"/>
</dbReference>
<keyword evidence="9" id="KW-1185">Reference proteome</keyword>
<sequence length="512" mass="57531">MATQAINPSAAQLSCTSCRSKKLKCDRAKPQCSRCVKLVDQCVYPKSRQKRVGKRRQVSELEARLAQVENILNRSKTNKHYKAHHNHETTNTVAYHAHSTIANTGQCSVEGNASITQTSATNNALFQLSESTTSSLLNDPPSIQLMEELTAVYFDKLHHESPMLHRSRYMETLRSPPDARSPICLRYILMALAASTTEKHRELALLLYQRARADAESRRKMDDNDQVLAPDLAVAPDFVEIEERRRTWWVIFISDRFICATTGWPAQIDERDVRTFLPSSDEAFERGIEEPTSLLQSVLSGKQHNYSALAGRVLAAYLFCSTLQHVLRSASEDNNTADAQNTPYWARHSRLDNDLVIMLMSLPNSLKLPGNFKSLNAIFVSITIHTAIIFLQRAALWKCQQLTLPTFSIHRYKMRLVPAAHEIVNFMRLITDMDAALMNPLMALSAYTAASVFLDDITTEKNDESEASLDLLLHILVKVGISNPVAGSLAIQLAAEIRKRRGISLSIMQKVQ</sequence>
<comment type="caution">
    <text evidence="8">The sequence shown here is derived from an EMBL/GenBank/DDBJ whole genome shotgun (WGS) entry which is preliminary data.</text>
</comment>
<evidence type="ECO:0000313" key="8">
    <source>
        <dbReference type="EMBL" id="RFU80000.1"/>
    </source>
</evidence>
<dbReference type="GO" id="GO:0003677">
    <property type="term" value="F:DNA binding"/>
    <property type="evidence" value="ECO:0007669"/>
    <property type="project" value="InterPro"/>
</dbReference>
<proteinExistence type="predicted"/>
<dbReference type="InterPro" id="IPR007219">
    <property type="entry name" value="XnlR_reg_dom"/>
</dbReference>
<feature type="domain" description="Zn(2)-C6 fungal-type" evidence="7">
    <location>
        <begin position="14"/>
        <end position="44"/>
    </location>
</feature>
<dbReference type="GO" id="GO:0008270">
    <property type="term" value="F:zinc ion binding"/>
    <property type="evidence" value="ECO:0007669"/>
    <property type="project" value="InterPro"/>
</dbReference>
<dbReference type="Proteomes" id="UP000266272">
    <property type="component" value="Unassembled WGS sequence"/>
</dbReference>
<evidence type="ECO:0000256" key="3">
    <source>
        <dbReference type="ARBA" id="ARBA00023015"/>
    </source>
</evidence>
<dbReference type="GO" id="GO:0005634">
    <property type="term" value="C:nucleus"/>
    <property type="evidence" value="ECO:0007669"/>
    <property type="project" value="UniProtKB-SubCell"/>
</dbReference>
<evidence type="ECO:0000259" key="7">
    <source>
        <dbReference type="PROSITE" id="PS50048"/>
    </source>
</evidence>
<dbReference type="InterPro" id="IPR050815">
    <property type="entry name" value="TF_fung"/>
</dbReference>
<dbReference type="PANTHER" id="PTHR47338:SF10">
    <property type="entry name" value="TRANSCRIPTION FACTOR DOMAIN-CONTAINING PROTEIN-RELATED"/>
    <property type="match status" value="1"/>
</dbReference>
<evidence type="ECO:0000256" key="2">
    <source>
        <dbReference type="ARBA" id="ARBA00022723"/>
    </source>
</evidence>
<gene>
    <name evidence="8" type="ORF">TARUN_2222</name>
</gene>
<dbReference type="GO" id="GO:0000981">
    <property type="term" value="F:DNA-binding transcription factor activity, RNA polymerase II-specific"/>
    <property type="evidence" value="ECO:0007669"/>
    <property type="project" value="InterPro"/>
</dbReference>
<evidence type="ECO:0000256" key="1">
    <source>
        <dbReference type="ARBA" id="ARBA00004123"/>
    </source>
</evidence>
<dbReference type="EMBL" id="PXOA01000128">
    <property type="protein sequence ID" value="RFU80000.1"/>
    <property type="molecule type" value="Genomic_DNA"/>
</dbReference>
<reference evidence="8 9" key="1">
    <citation type="journal article" date="2018" name="PLoS Pathog.">
        <title>Evolution of structural diversity of trichothecenes, a family of toxins produced by plant pathogenic and entomopathogenic fungi.</title>
        <authorList>
            <person name="Proctor R.H."/>
            <person name="McCormick S.P."/>
            <person name="Kim H.S."/>
            <person name="Cardoza R.E."/>
            <person name="Stanley A.M."/>
            <person name="Lindo L."/>
            <person name="Kelly A."/>
            <person name="Brown D.W."/>
            <person name="Lee T."/>
            <person name="Vaughan M.M."/>
            <person name="Alexander N.J."/>
            <person name="Busman M."/>
            <person name="Gutierrez S."/>
        </authorList>
    </citation>
    <scope>NUCLEOTIDE SEQUENCE [LARGE SCALE GENOMIC DNA]</scope>
    <source>
        <strain evidence="8 9">IBT 40837</strain>
    </source>
</reference>
<protein>
    <submittedName>
        <fullName evidence="8">Binuclear zinc transcription factor</fullName>
    </submittedName>
</protein>
<dbReference type="Pfam" id="PF00172">
    <property type="entry name" value="Zn_clus"/>
    <property type="match status" value="1"/>
</dbReference>
<evidence type="ECO:0000256" key="4">
    <source>
        <dbReference type="ARBA" id="ARBA00023163"/>
    </source>
</evidence>
<evidence type="ECO:0000256" key="6">
    <source>
        <dbReference type="SAM" id="Coils"/>
    </source>
</evidence>
<keyword evidence="3" id="KW-0805">Transcription regulation</keyword>
<keyword evidence="4" id="KW-0804">Transcription</keyword>
<dbReference type="CDD" id="cd12148">
    <property type="entry name" value="fungal_TF_MHR"/>
    <property type="match status" value="1"/>
</dbReference>
<dbReference type="Gene3D" id="4.10.240.10">
    <property type="entry name" value="Zn(2)-C6 fungal-type DNA-binding domain"/>
    <property type="match status" value="1"/>
</dbReference>
<organism evidence="8 9">
    <name type="scientific">Trichoderma arundinaceum</name>
    <dbReference type="NCBI Taxonomy" id="490622"/>
    <lineage>
        <taxon>Eukaryota</taxon>
        <taxon>Fungi</taxon>
        <taxon>Dikarya</taxon>
        <taxon>Ascomycota</taxon>
        <taxon>Pezizomycotina</taxon>
        <taxon>Sordariomycetes</taxon>
        <taxon>Hypocreomycetidae</taxon>
        <taxon>Hypocreales</taxon>
        <taxon>Hypocreaceae</taxon>
        <taxon>Trichoderma</taxon>
    </lineage>
</organism>
<evidence type="ECO:0000256" key="5">
    <source>
        <dbReference type="ARBA" id="ARBA00023242"/>
    </source>
</evidence>
<dbReference type="SUPFAM" id="SSF57701">
    <property type="entry name" value="Zn2/Cys6 DNA-binding domain"/>
    <property type="match status" value="1"/>
</dbReference>
<dbReference type="InterPro" id="IPR036864">
    <property type="entry name" value="Zn2-C6_fun-type_DNA-bd_sf"/>
</dbReference>
<dbReference type="SMART" id="SM00066">
    <property type="entry name" value="GAL4"/>
    <property type="match status" value="1"/>
</dbReference>
<keyword evidence="6" id="KW-0175">Coiled coil</keyword>
<dbReference type="InterPro" id="IPR001138">
    <property type="entry name" value="Zn2Cys6_DnaBD"/>
</dbReference>
<evidence type="ECO:0000313" key="9">
    <source>
        <dbReference type="Proteomes" id="UP000266272"/>
    </source>
</evidence>
<keyword evidence="2" id="KW-0479">Metal-binding</keyword>
<dbReference type="SMART" id="SM00906">
    <property type="entry name" value="Fungal_trans"/>
    <property type="match status" value="1"/>
</dbReference>
<dbReference type="PROSITE" id="PS50048">
    <property type="entry name" value="ZN2_CY6_FUNGAL_2"/>
    <property type="match status" value="1"/>
</dbReference>
<dbReference type="PROSITE" id="PS00463">
    <property type="entry name" value="ZN2_CY6_FUNGAL_1"/>
    <property type="match status" value="1"/>
</dbReference>
<dbReference type="GO" id="GO:0006351">
    <property type="term" value="P:DNA-templated transcription"/>
    <property type="evidence" value="ECO:0007669"/>
    <property type="project" value="InterPro"/>
</dbReference>
<dbReference type="OrthoDB" id="3037908at2759"/>
<name>A0A395NV71_TRIAR</name>
<keyword evidence="5" id="KW-0539">Nucleus</keyword>
<dbReference type="Pfam" id="PF04082">
    <property type="entry name" value="Fungal_trans"/>
    <property type="match status" value="1"/>
</dbReference>
<comment type="subcellular location">
    <subcellularLocation>
        <location evidence="1">Nucleus</location>
    </subcellularLocation>
</comment>
<dbReference type="AlphaFoldDB" id="A0A395NV71"/>
<dbReference type="CDD" id="cd00067">
    <property type="entry name" value="GAL4"/>
    <property type="match status" value="1"/>
</dbReference>
<feature type="coiled-coil region" evidence="6">
    <location>
        <begin position="51"/>
        <end position="78"/>
    </location>
</feature>